<name>A0A085VEW0_PSESX</name>
<evidence type="ECO:0000313" key="1">
    <source>
        <dbReference type="EMBL" id="KFE53973.1"/>
    </source>
</evidence>
<comment type="caution">
    <text evidence="1">The sequence shown here is derived from an EMBL/GenBank/DDBJ whole genome shotgun (WGS) entry which is preliminary data.</text>
</comment>
<dbReference type="EMBL" id="JPQU01000049">
    <property type="protein sequence ID" value="KFE53973.1"/>
    <property type="molecule type" value="Genomic_DNA"/>
</dbReference>
<gene>
    <name evidence="1" type="ORF">IV01_17820</name>
</gene>
<keyword evidence="2" id="KW-1185">Reference proteome</keyword>
<reference evidence="1 2" key="1">
    <citation type="submission" date="2014-07" db="EMBL/GenBank/DDBJ databases">
        <title>Draft Genome Sequences of Environmental Pseudomonas syringae strains.</title>
        <authorList>
            <person name="Baltrus D.A."/>
            <person name="Berge O."/>
            <person name="Morris C."/>
        </authorList>
    </citation>
    <scope>NUCLEOTIDE SEQUENCE [LARGE SCALE GENOMIC DNA]</scope>
    <source>
        <strain evidence="1 2">GAW0119</strain>
    </source>
</reference>
<dbReference type="PATRIC" id="fig|317.175.peg.3717"/>
<organism evidence="1 2">
    <name type="scientific">Pseudomonas syringae</name>
    <dbReference type="NCBI Taxonomy" id="317"/>
    <lineage>
        <taxon>Bacteria</taxon>
        <taxon>Pseudomonadati</taxon>
        <taxon>Pseudomonadota</taxon>
        <taxon>Gammaproteobacteria</taxon>
        <taxon>Pseudomonadales</taxon>
        <taxon>Pseudomonadaceae</taxon>
        <taxon>Pseudomonas</taxon>
    </lineage>
</organism>
<accession>A0A085VEW0</accession>
<sequence length="79" mass="8405">MAAVGARLPAMNDDAACLTHRSACIAGKHRSHRHANPGANLLAMNDDAVCLTHRSACIAGKPSSHRSDLDIGTMTWDRL</sequence>
<proteinExistence type="predicted"/>
<dbReference type="AlphaFoldDB" id="A0A085VEW0"/>
<evidence type="ECO:0000313" key="2">
    <source>
        <dbReference type="Proteomes" id="UP000028631"/>
    </source>
</evidence>
<protein>
    <submittedName>
        <fullName evidence="1">Uncharacterized protein</fullName>
    </submittedName>
</protein>
<dbReference type="Proteomes" id="UP000028631">
    <property type="component" value="Unassembled WGS sequence"/>
</dbReference>